<gene>
    <name evidence="2" type="ORF">UY98_C0047G0001</name>
</gene>
<dbReference type="AlphaFoldDB" id="A0A0G1YQ59"/>
<proteinExistence type="predicted"/>
<name>A0A0G1YQ59_9BACT</name>
<evidence type="ECO:0000313" key="3">
    <source>
        <dbReference type="Proteomes" id="UP000034789"/>
    </source>
</evidence>
<evidence type="ECO:0000259" key="1">
    <source>
        <dbReference type="Pfam" id="PF00961"/>
    </source>
</evidence>
<comment type="caution">
    <text evidence="2">The sequence shown here is derived from an EMBL/GenBank/DDBJ whole genome shotgun (WGS) entry which is preliminary data.</text>
</comment>
<dbReference type="PANTHER" id="PTHR36181">
    <property type="entry name" value="INTRON-ENCODED ENDONUCLEASE AI3-RELATED"/>
    <property type="match status" value="1"/>
</dbReference>
<feature type="domain" description="Homing endonuclease LAGLIDADG" evidence="1">
    <location>
        <begin position="18"/>
        <end position="107"/>
    </location>
</feature>
<sequence>MKASAVGKRCSVAERAYLAGLIDGDGAIMALIEPMHEKRFRFRVRIELKITQKNERDLVFLNKLLGCGSVRRNRTTCDWITRDQKQILRILALIRPYSRMKQRQIEFASEIIQTQIVERGDLIRIARLADALSKFNVRSKLRRKNYATMIQEHFSPND</sequence>
<dbReference type="PANTHER" id="PTHR36181:SF2">
    <property type="entry name" value="INTRON-ENCODED ENDONUCLEASE AI3-RELATED"/>
    <property type="match status" value="1"/>
</dbReference>
<dbReference type="Pfam" id="PF00961">
    <property type="entry name" value="LAGLIDADG_1"/>
    <property type="match status" value="1"/>
</dbReference>
<reference evidence="2 3" key="1">
    <citation type="journal article" date="2015" name="Nature">
        <title>rRNA introns, odd ribosomes, and small enigmatic genomes across a large radiation of phyla.</title>
        <authorList>
            <person name="Brown C.T."/>
            <person name="Hug L.A."/>
            <person name="Thomas B.C."/>
            <person name="Sharon I."/>
            <person name="Castelle C.J."/>
            <person name="Singh A."/>
            <person name="Wilkins M.J."/>
            <person name="Williams K.H."/>
            <person name="Banfield J.F."/>
        </authorList>
    </citation>
    <scope>NUCLEOTIDE SEQUENCE [LARGE SCALE GENOMIC DNA]</scope>
</reference>
<dbReference type="Gene3D" id="3.10.28.10">
    <property type="entry name" value="Homing endonucleases"/>
    <property type="match status" value="1"/>
</dbReference>
<organism evidence="2 3">
    <name type="scientific">Candidatus Kaiserbacteria bacterium GW2011_GWA2_58_9</name>
    <dbReference type="NCBI Taxonomy" id="1618672"/>
    <lineage>
        <taxon>Bacteria</taxon>
        <taxon>Candidatus Kaiseribacteriota</taxon>
    </lineage>
</organism>
<dbReference type="InterPro" id="IPR027434">
    <property type="entry name" value="Homing_endonucl"/>
</dbReference>
<accession>A0A0G1YQ59</accession>
<dbReference type="InterPro" id="IPR051289">
    <property type="entry name" value="LAGLIDADG_Endonuclease"/>
</dbReference>
<dbReference type="SUPFAM" id="SSF55608">
    <property type="entry name" value="Homing endonucleases"/>
    <property type="match status" value="1"/>
</dbReference>
<dbReference type="Proteomes" id="UP000034789">
    <property type="component" value="Unassembled WGS sequence"/>
</dbReference>
<dbReference type="InterPro" id="IPR004860">
    <property type="entry name" value="LAGLIDADG_dom"/>
</dbReference>
<evidence type="ECO:0000313" key="2">
    <source>
        <dbReference type="EMBL" id="KKW45401.1"/>
    </source>
</evidence>
<dbReference type="EMBL" id="LCSD01000047">
    <property type="protein sequence ID" value="KKW45401.1"/>
    <property type="molecule type" value="Genomic_DNA"/>
</dbReference>
<dbReference type="GO" id="GO:0004519">
    <property type="term" value="F:endonuclease activity"/>
    <property type="evidence" value="ECO:0007669"/>
    <property type="project" value="InterPro"/>
</dbReference>
<protein>
    <recommendedName>
        <fullName evidence="1">Homing endonuclease LAGLIDADG domain-containing protein</fullName>
    </recommendedName>
</protein>